<evidence type="ECO:0000256" key="1">
    <source>
        <dbReference type="ARBA" id="ARBA00004651"/>
    </source>
</evidence>
<evidence type="ECO:0000313" key="10">
    <source>
        <dbReference type="Proteomes" id="UP000078368"/>
    </source>
</evidence>
<feature type="transmembrane region" description="Helical" evidence="7">
    <location>
        <begin position="7"/>
        <end position="26"/>
    </location>
</feature>
<dbReference type="OrthoDB" id="3265694at2"/>
<dbReference type="Pfam" id="PF00528">
    <property type="entry name" value="BPD_transp_1"/>
    <property type="match status" value="1"/>
</dbReference>
<organism evidence="9 10">
    <name type="scientific">Peptidiphaga gingivicola</name>
    <dbReference type="NCBI Taxonomy" id="2741497"/>
    <lineage>
        <taxon>Bacteria</taxon>
        <taxon>Bacillati</taxon>
        <taxon>Actinomycetota</taxon>
        <taxon>Actinomycetes</taxon>
        <taxon>Actinomycetales</taxon>
        <taxon>Actinomycetaceae</taxon>
        <taxon>Peptidiphaga</taxon>
    </lineage>
</organism>
<feature type="transmembrane region" description="Helical" evidence="7">
    <location>
        <begin position="136"/>
        <end position="158"/>
    </location>
</feature>
<evidence type="ECO:0000256" key="5">
    <source>
        <dbReference type="ARBA" id="ARBA00022989"/>
    </source>
</evidence>
<evidence type="ECO:0000256" key="6">
    <source>
        <dbReference type="ARBA" id="ARBA00023136"/>
    </source>
</evidence>
<dbReference type="AlphaFoldDB" id="A0A179B5V6"/>
<keyword evidence="3" id="KW-1003">Cell membrane</keyword>
<dbReference type="InterPro" id="IPR051393">
    <property type="entry name" value="ABC_transporter_permease"/>
</dbReference>
<evidence type="ECO:0000256" key="4">
    <source>
        <dbReference type="ARBA" id="ARBA00022692"/>
    </source>
</evidence>
<evidence type="ECO:0000313" key="9">
    <source>
        <dbReference type="EMBL" id="OAP87057.1"/>
    </source>
</evidence>
<reference evidence="9 10" key="1">
    <citation type="submission" date="2016-04" db="EMBL/GenBank/DDBJ databases">
        <title>Peptidophaga gingivicola gen. nov., sp. nov., isolated from human subgingival plaque.</title>
        <authorList>
            <person name="Beall C.J."/>
            <person name="Mokrzan E.M."/>
            <person name="Griffen A.L."/>
            <person name="Leys E.J."/>
        </authorList>
    </citation>
    <scope>NUCLEOTIDE SEQUENCE [LARGE SCALE GENOMIC DNA]</scope>
    <source>
        <strain evidence="9 10">BA112</strain>
    </source>
</reference>
<feature type="transmembrane region" description="Helical" evidence="7">
    <location>
        <begin position="195"/>
        <end position="216"/>
    </location>
</feature>
<feature type="domain" description="ABC transmembrane type-1" evidence="8">
    <location>
        <begin position="55"/>
        <end position="267"/>
    </location>
</feature>
<keyword evidence="2 7" id="KW-0813">Transport</keyword>
<dbReference type="STRING" id="1823756.A4H34_02460"/>
<gene>
    <name evidence="9" type="ORF">A4H34_02460</name>
</gene>
<dbReference type="EMBL" id="LVZK01000001">
    <property type="protein sequence ID" value="OAP87057.1"/>
    <property type="molecule type" value="Genomic_DNA"/>
</dbReference>
<dbReference type="PANTHER" id="PTHR30193">
    <property type="entry name" value="ABC TRANSPORTER PERMEASE PROTEIN"/>
    <property type="match status" value="1"/>
</dbReference>
<dbReference type="GO" id="GO:0005886">
    <property type="term" value="C:plasma membrane"/>
    <property type="evidence" value="ECO:0007669"/>
    <property type="project" value="UniProtKB-SubCell"/>
</dbReference>
<name>A0A179B5V6_9ACTO</name>
<evidence type="ECO:0000256" key="3">
    <source>
        <dbReference type="ARBA" id="ARBA00022475"/>
    </source>
</evidence>
<comment type="similarity">
    <text evidence="7">Belongs to the binding-protein-dependent transport system permease family.</text>
</comment>
<sequence length="280" mass="30225">MLSPSLVGVGLFLVAPIFFILLASLTDWNLISPPRFVGLDNYAHILGDPGFRRSILVTAAFSLMAIPAAVTAGLLIAVALNRKLPGSGVFQVLYVLPWVCAPLTLGIVWKWLLDPSNGLVNALVGDRVEWMSDASLALPTVAFVYVWQNVGYISLFFLAGLQAIPQSVVEAAKLDGAGPVRLLTRIRLPMLRPTTFFVLVTSFISSFQAFDLVYGLTGGNPGYPGGTTDVVAAQIYRTAFGAPNRIGRASAMAVVLLVFVVAATLIQQRHFSKRTVYERE</sequence>
<dbReference type="InterPro" id="IPR000515">
    <property type="entry name" value="MetI-like"/>
</dbReference>
<evidence type="ECO:0000256" key="7">
    <source>
        <dbReference type="RuleBase" id="RU363032"/>
    </source>
</evidence>
<protein>
    <submittedName>
        <fullName evidence="9">Sugar ABC transporter permease</fullName>
    </submittedName>
</protein>
<dbReference type="PANTHER" id="PTHR30193:SF37">
    <property type="entry name" value="INNER MEMBRANE ABC TRANSPORTER PERMEASE PROTEIN YCJO"/>
    <property type="match status" value="1"/>
</dbReference>
<dbReference type="SUPFAM" id="SSF161098">
    <property type="entry name" value="MetI-like"/>
    <property type="match status" value="1"/>
</dbReference>
<feature type="transmembrane region" description="Helical" evidence="7">
    <location>
        <begin position="55"/>
        <end position="80"/>
    </location>
</feature>
<proteinExistence type="inferred from homology"/>
<comment type="caution">
    <text evidence="9">The sequence shown here is derived from an EMBL/GenBank/DDBJ whole genome shotgun (WGS) entry which is preliminary data.</text>
</comment>
<feature type="transmembrane region" description="Helical" evidence="7">
    <location>
        <begin position="92"/>
        <end position="112"/>
    </location>
</feature>
<dbReference type="Proteomes" id="UP000078368">
    <property type="component" value="Unassembled WGS sequence"/>
</dbReference>
<dbReference type="GO" id="GO:0055085">
    <property type="term" value="P:transmembrane transport"/>
    <property type="evidence" value="ECO:0007669"/>
    <property type="project" value="InterPro"/>
</dbReference>
<keyword evidence="5 7" id="KW-1133">Transmembrane helix</keyword>
<evidence type="ECO:0000256" key="2">
    <source>
        <dbReference type="ARBA" id="ARBA00022448"/>
    </source>
</evidence>
<dbReference type="CDD" id="cd06261">
    <property type="entry name" value="TM_PBP2"/>
    <property type="match status" value="1"/>
</dbReference>
<feature type="transmembrane region" description="Helical" evidence="7">
    <location>
        <begin position="246"/>
        <end position="266"/>
    </location>
</feature>
<dbReference type="PROSITE" id="PS50928">
    <property type="entry name" value="ABC_TM1"/>
    <property type="match status" value="1"/>
</dbReference>
<comment type="subcellular location">
    <subcellularLocation>
        <location evidence="1 7">Cell membrane</location>
        <topology evidence="1 7">Multi-pass membrane protein</topology>
    </subcellularLocation>
</comment>
<keyword evidence="6 7" id="KW-0472">Membrane</keyword>
<evidence type="ECO:0000259" key="8">
    <source>
        <dbReference type="PROSITE" id="PS50928"/>
    </source>
</evidence>
<keyword evidence="10" id="KW-1185">Reference proteome</keyword>
<accession>A0A179B5V6</accession>
<dbReference type="Gene3D" id="1.10.3720.10">
    <property type="entry name" value="MetI-like"/>
    <property type="match status" value="1"/>
</dbReference>
<dbReference type="InterPro" id="IPR035906">
    <property type="entry name" value="MetI-like_sf"/>
</dbReference>
<keyword evidence="4 7" id="KW-0812">Transmembrane</keyword>